<protein>
    <submittedName>
        <fullName evidence="2">Uncharacterized protein</fullName>
    </submittedName>
</protein>
<reference evidence="2" key="1">
    <citation type="submission" date="2022-07" db="EMBL/GenBank/DDBJ databases">
        <authorList>
            <person name="Macas J."/>
            <person name="Novak P."/>
            <person name="Neumann P."/>
        </authorList>
    </citation>
    <scope>NUCLEOTIDE SEQUENCE</scope>
</reference>
<accession>A0A9P0ZIS6</accession>
<evidence type="ECO:0000313" key="3">
    <source>
        <dbReference type="Proteomes" id="UP001152484"/>
    </source>
</evidence>
<keyword evidence="3" id="KW-1185">Reference proteome</keyword>
<dbReference type="EMBL" id="CAMAPE010000046">
    <property type="protein sequence ID" value="CAH9104574.1"/>
    <property type="molecule type" value="Genomic_DNA"/>
</dbReference>
<organism evidence="2 3">
    <name type="scientific">Cuscuta europaea</name>
    <name type="common">European dodder</name>
    <dbReference type="NCBI Taxonomy" id="41803"/>
    <lineage>
        <taxon>Eukaryota</taxon>
        <taxon>Viridiplantae</taxon>
        <taxon>Streptophyta</taxon>
        <taxon>Embryophyta</taxon>
        <taxon>Tracheophyta</taxon>
        <taxon>Spermatophyta</taxon>
        <taxon>Magnoliopsida</taxon>
        <taxon>eudicotyledons</taxon>
        <taxon>Gunneridae</taxon>
        <taxon>Pentapetalae</taxon>
        <taxon>asterids</taxon>
        <taxon>lamiids</taxon>
        <taxon>Solanales</taxon>
        <taxon>Convolvulaceae</taxon>
        <taxon>Cuscuteae</taxon>
        <taxon>Cuscuta</taxon>
        <taxon>Cuscuta subgen. Cuscuta</taxon>
    </lineage>
</organism>
<gene>
    <name evidence="2" type="ORF">CEURO_LOCUS16601</name>
</gene>
<feature type="region of interest" description="Disordered" evidence="1">
    <location>
        <begin position="216"/>
        <end position="323"/>
    </location>
</feature>
<dbReference type="Proteomes" id="UP001152484">
    <property type="component" value="Unassembled WGS sequence"/>
</dbReference>
<proteinExistence type="predicted"/>
<name>A0A9P0ZIS6_CUSEU</name>
<comment type="caution">
    <text evidence="2">The sequence shown here is derived from an EMBL/GenBank/DDBJ whole genome shotgun (WGS) entry which is preliminary data.</text>
</comment>
<evidence type="ECO:0000256" key="1">
    <source>
        <dbReference type="SAM" id="MobiDB-lite"/>
    </source>
</evidence>
<evidence type="ECO:0000313" key="2">
    <source>
        <dbReference type="EMBL" id="CAH9104574.1"/>
    </source>
</evidence>
<sequence length="409" mass="46109">MSTQVGDRRRRRTIINAEPVVEVGMFCVNILSSFLPCDNYKPGDKGALWVLRPPIFWPKNVRIQFLIALHRILYCNMHIFQKEAWIMNTTFPQNRTEMIKNDKVLVNLLLHNITLPSDPNEKTLMVRDVLKKMNIRLLSSLHFYRNAQEHLYPVKVDERDTNTVSNSHWVHDYVSKNIDLFTPAVRGFNTLNKFQSGGFLKVFFEEFCPWLDEAPCTKSKASDTKAKAEAPDTKAEAPDTKAKAEAPETKAKAEAPDTKAKAEAPDTKAKAPDTKAKAEASDSKAKAEASDSKAKAEASDTKEKKTEAKKEEQEKKSLKEDTHCLRAGTMEEASEVNRYNGRTRIAIMISRLELFLIKGHCEANAVDEKLLCLAKTVKKNVDADGDLLDVLINGFLNQGKLGAYEFMNC</sequence>
<dbReference type="OrthoDB" id="10533475at2759"/>
<dbReference type="AlphaFoldDB" id="A0A9P0ZIS6"/>
<feature type="compositionally biased region" description="Basic and acidic residues" evidence="1">
    <location>
        <begin position="220"/>
        <end position="323"/>
    </location>
</feature>